<dbReference type="PANTHER" id="PTHR30173">
    <property type="entry name" value="SIGMA 19 FACTOR"/>
    <property type="match status" value="1"/>
</dbReference>
<dbReference type="InterPro" id="IPR013325">
    <property type="entry name" value="RNA_pol_sigma_r2"/>
</dbReference>
<dbReference type="RefSeq" id="WP_020541931.1">
    <property type="nucleotide sequence ID" value="NZ_KB903949.1"/>
</dbReference>
<name>A0ABX8U7L0_9ACTN</name>
<feature type="domain" description="RNA polymerase sigma-70 region 2" evidence="1">
    <location>
        <begin position="16"/>
        <end position="80"/>
    </location>
</feature>
<protein>
    <submittedName>
        <fullName evidence="2">ECF RNA polymerase sigma factor SigJ</fullName>
    </submittedName>
</protein>
<dbReference type="InterPro" id="IPR052704">
    <property type="entry name" value="ECF_Sigma-70_Domain"/>
</dbReference>
<evidence type="ECO:0000313" key="3">
    <source>
        <dbReference type="Proteomes" id="UP000824681"/>
    </source>
</evidence>
<accession>A0ABX8U7L0</accession>
<dbReference type="Pfam" id="PF04542">
    <property type="entry name" value="Sigma70_r2"/>
    <property type="match status" value="1"/>
</dbReference>
<dbReference type="Proteomes" id="UP000824681">
    <property type="component" value="Chromosome"/>
</dbReference>
<keyword evidence="3" id="KW-1185">Reference proteome</keyword>
<dbReference type="EMBL" id="CP068985">
    <property type="protein sequence ID" value="QYC43762.1"/>
    <property type="molecule type" value="Genomic_DNA"/>
</dbReference>
<evidence type="ECO:0000259" key="1">
    <source>
        <dbReference type="Pfam" id="PF04542"/>
    </source>
</evidence>
<sequence length="168" mass="18696">MADHGAMSLRTYEAELFESFRGRLEAIAYRLLGSACDAEDAVQDTYLRWHAADRERIETPEAWLTKVLTNLCLNQLASARARRETYVGQWLPEQVLDGDRMLGPADTFEQRESVSMAMLTLMEAYRAPVGGRRTPSPAPGALVTHITPGPCQGSRACPVQEVEATRQE</sequence>
<dbReference type="Gene3D" id="1.10.1740.10">
    <property type="match status" value="1"/>
</dbReference>
<evidence type="ECO:0000313" key="2">
    <source>
        <dbReference type="EMBL" id="QYC43762.1"/>
    </source>
</evidence>
<proteinExistence type="predicted"/>
<reference evidence="2 3" key="1">
    <citation type="journal article" date="2021" name="ACS Chem. Biol.">
        <title>Genomic-Led Discovery of a Novel Glycopeptide Antibiotic by Nonomuraea coxensis DSM 45129.</title>
        <authorList>
            <person name="Yushchuk O."/>
            <person name="Vior N.M."/>
            <person name="Andreo-Vidal A."/>
            <person name="Berini F."/>
            <person name="Ruckert C."/>
            <person name="Busche T."/>
            <person name="Binda E."/>
            <person name="Kalinowski J."/>
            <person name="Truman A.W."/>
            <person name="Marinelli F."/>
        </authorList>
    </citation>
    <scope>NUCLEOTIDE SEQUENCE [LARGE SCALE GENOMIC DNA]</scope>
    <source>
        <strain evidence="2 3">DSM 45129</strain>
    </source>
</reference>
<dbReference type="SUPFAM" id="SSF88946">
    <property type="entry name" value="Sigma2 domain of RNA polymerase sigma factors"/>
    <property type="match status" value="1"/>
</dbReference>
<organism evidence="2 3">
    <name type="scientific">Nonomuraea coxensis DSM 45129</name>
    <dbReference type="NCBI Taxonomy" id="1122611"/>
    <lineage>
        <taxon>Bacteria</taxon>
        <taxon>Bacillati</taxon>
        <taxon>Actinomycetota</taxon>
        <taxon>Actinomycetes</taxon>
        <taxon>Streptosporangiales</taxon>
        <taxon>Streptosporangiaceae</taxon>
        <taxon>Nonomuraea</taxon>
    </lineage>
</organism>
<dbReference type="PANTHER" id="PTHR30173:SF36">
    <property type="entry name" value="ECF RNA POLYMERASE SIGMA FACTOR SIGJ"/>
    <property type="match status" value="1"/>
</dbReference>
<dbReference type="InterPro" id="IPR007627">
    <property type="entry name" value="RNA_pol_sigma70_r2"/>
</dbReference>
<gene>
    <name evidence="2" type="primary">sigJ6</name>
    <name evidence="2" type="ORF">Nocox_30900</name>
</gene>